<reference evidence="4 5" key="1">
    <citation type="submission" date="2018-02" db="EMBL/GenBank/DDBJ databases">
        <authorList>
            <person name="Moore K."/>
            <person name="Momper L."/>
        </authorList>
    </citation>
    <scope>NUCLEOTIDE SEQUENCE [LARGE SCALE GENOMIC DNA]</scope>
    <source>
        <strain evidence="4 5">CCALA 015</strain>
    </source>
</reference>
<dbReference type="PANTHER" id="PTHR43626:SF4">
    <property type="entry name" value="GCN5-RELATED N-ACETYLTRANSFERASE 2, CHLOROPLASTIC"/>
    <property type="match status" value="1"/>
</dbReference>
<evidence type="ECO:0000259" key="3">
    <source>
        <dbReference type="PROSITE" id="PS51186"/>
    </source>
</evidence>
<comment type="caution">
    <text evidence="4">The sequence shown here is derived from an EMBL/GenBank/DDBJ whole genome shotgun (WGS) entry which is preliminary data.</text>
</comment>
<dbReference type="SUPFAM" id="SSF55729">
    <property type="entry name" value="Acyl-CoA N-acyltransferases (Nat)"/>
    <property type="match status" value="1"/>
</dbReference>
<keyword evidence="2" id="KW-0012">Acyltransferase</keyword>
<dbReference type="RefSeq" id="WP_106222026.1">
    <property type="nucleotide sequence ID" value="NZ_PVWP01000008.1"/>
</dbReference>
<evidence type="ECO:0000313" key="4">
    <source>
        <dbReference type="EMBL" id="PSB36654.1"/>
    </source>
</evidence>
<accession>A0ABX5F7X2</accession>
<dbReference type="PANTHER" id="PTHR43626">
    <property type="entry name" value="ACYL-COA N-ACYLTRANSFERASE"/>
    <property type="match status" value="1"/>
</dbReference>
<evidence type="ECO:0000313" key="5">
    <source>
        <dbReference type="Proteomes" id="UP000238218"/>
    </source>
</evidence>
<dbReference type="Gene3D" id="3.40.630.30">
    <property type="match status" value="1"/>
</dbReference>
<keyword evidence="1" id="KW-0808">Transferase</keyword>
<dbReference type="Pfam" id="PF13508">
    <property type="entry name" value="Acetyltransf_7"/>
    <property type="match status" value="1"/>
</dbReference>
<dbReference type="InterPro" id="IPR016181">
    <property type="entry name" value="Acyl_CoA_acyltransferase"/>
</dbReference>
<dbReference type="Proteomes" id="UP000238218">
    <property type="component" value="Unassembled WGS sequence"/>
</dbReference>
<protein>
    <submittedName>
        <fullName evidence="4">N-acetyltransferase</fullName>
    </submittedName>
</protein>
<dbReference type="PROSITE" id="PS51186">
    <property type="entry name" value="GNAT"/>
    <property type="match status" value="1"/>
</dbReference>
<sequence>MSSAPPRPETPSVAPIRLVRHGRLRLRLRWQLAALGALLDGHSFWATGRRPAQLGRMLSGSQVVVSAWQAGILVGFGRATSDGVFRAVLWDVVVAEDQQGRGIGRRIVEALLASPQVTAAERVYLMTTTGEGFYEKLGFSRVDSQRLMLKTIVKKTSG</sequence>
<evidence type="ECO:0000256" key="1">
    <source>
        <dbReference type="ARBA" id="ARBA00022679"/>
    </source>
</evidence>
<gene>
    <name evidence="4" type="ORF">C7B81_11980</name>
</gene>
<evidence type="ECO:0000256" key="2">
    <source>
        <dbReference type="ARBA" id="ARBA00023315"/>
    </source>
</evidence>
<keyword evidence="5" id="KW-1185">Reference proteome</keyword>
<reference evidence="4 5" key="2">
    <citation type="submission" date="2018-03" db="EMBL/GenBank/DDBJ databases">
        <title>The ancient ancestry and fast evolution of plastids.</title>
        <authorList>
            <person name="Moore K.R."/>
            <person name="Magnabosco C."/>
            <person name="Momper L."/>
            <person name="Gold D.A."/>
            <person name="Bosak T."/>
            <person name="Fournier G.P."/>
        </authorList>
    </citation>
    <scope>NUCLEOTIDE SEQUENCE [LARGE SCALE GENOMIC DNA]</scope>
    <source>
        <strain evidence="4 5">CCALA 015</strain>
    </source>
</reference>
<dbReference type="EMBL" id="PVWP01000008">
    <property type="protein sequence ID" value="PSB36654.1"/>
    <property type="molecule type" value="Genomic_DNA"/>
</dbReference>
<dbReference type="InterPro" id="IPR045039">
    <property type="entry name" value="NSI-like"/>
</dbReference>
<organism evidence="4 5">
    <name type="scientific">Aphanothece cf. minutissima CCALA 015</name>
    <dbReference type="NCBI Taxonomy" id="2107695"/>
    <lineage>
        <taxon>Bacteria</taxon>
        <taxon>Bacillati</taxon>
        <taxon>Cyanobacteriota</taxon>
        <taxon>Cyanophyceae</taxon>
        <taxon>Oscillatoriophycideae</taxon>
        <taxon>Chroococcales</taxon>
        <taxon>Aphanothecaceae</taxon>
        <taxon>Aphanothece</taxon>
    </lineage>
</organism>
<dbReference type="InterPro" id="IPR000182">
    <property type="entry name" value="GNAT_dom"/>
</dbReference>
<proteinExistence type="predicted"/>
<feature type="domain" description="N-acetyltransferase" evidence="3">
    <location>
        <begin position="14"/>
        <end position="153"/>
    </location>
</feature>
<name>A0ABX5F7X2_9CHRO</name>
<dbReference type="CDD" id="cd04301">
    <property type="entry name" value="NAT_SF"/>
    <property type="match status" value="1"/>
</dbReference>